<feature type="region of interest" description="Disordered" evidence="3">
    <location>
        <begin position="1"/>
        <end position="67"/>
    </location>
</feature>
<dbReference type="OrthoDB" id="19419at2759"/>
<comment type="caution">
    <text evidence="4">The sequence shown here is derived from an EMBL/GenBank/DDBJ whole genome shotgun (WGS) entry which is preliminary data.</text>
</comment>
<dbReference type="PANTHER" id="PTHR11875">
    <property type="entry name" value="TESTIS-SPECIFIC Y-ENCODED PROTEIN"/>
    <property type="match status" value="1"/>
</dbReference>
<organism evidence="4 5">
    <name type="scientific">Polysphondylium violaceum</name>
    <dbReference type="NCBI Taxonomy" id="133409"/>
    <lineage>
        <taxon>Eukaryota</taxon>
        <taxon>Amoebozoa</taxon>
        <taxon>Evosea</taxon>
        <taxon>Eumycetozoa</taxon>
        <taxon>Dictyostelia</taxon>
        <taxon>Dictyosteliales</taxon>
        <taxon>Dictyosteliaceae</taxon>
        <taxon>Polysphondylium</taxon>
    </lineage>
</organism>
<gene>
    <name evidence="4" type="ORF">CYY_006126</name>
</gene>
<dbReference type="EMBL" id="AJWJ01000269">
    <property type="protein sequence ID" value="KAF2072551.1"/>
    <property type="molecule type" value="Genomic_DNA"/>
</dbReference>
<keyword evidence="5" id="KW-1185">Reference proteome</keyword>
<accession>A0A8J4Q117</accession>
<evidence type="ECO:0000313" key="4">
    <source>
        <dbReference type="EMBL" id="KAF2072551.1"/>
    </source>
</evidence>
<dbReference type="GO" id="GO:0005634">
    <property type="term" value="C:nucleus"/>
    <property type="evidence" value="ECO:0007669"/>
    <property type="project" value="InterPro"/>
</dbReference>
<dbReference type="Proteomes" id="UP000695562">
    <property type="component" value="Unassembled WGS sequence"/>
</dbReference>
<comment type="similarity">
    <text evidence="1 2">Belongs to the nucleosome assembly protein (NAP) family.</text>
</comment>
<dbReference type="Gene3D" id="3.30.1120.90">
    <property type="entry name" value="Nucleosome assembly protein"/>
    <property type="match status" value="1"/>
</dbReference>
<evidence type="ECO:0000256" key="3">
    <source>
        <dbReference type="SAM" id="MobiDB-lite"/>
    </source>
</evidence>
<reference evidence="4" key="1">
    <citation type="submission" date="2020-01" db="EMBL/GenBank/DDBJ databases">
        <title>Development of genomics and gene disruption for Polysphondylium violaceum indicates a role for the polyketide synthase stlB in stalk morphogenesis.</title>
        <authorList>
            <person name="Narita B."/>
            <person name="Kawabe Y."/>
            <person name="Kin K."/>
            <person name="Saito T."/>
            <person name="Gibbs R."/>
            <person name="Kuspa A."/>
            <person name="Muzny D."/>
            <person name="Queller D."/>
            <person name="Richards S."/>
            <person name="Strassman J."/>
            <person name="Sucgang R."/>
            <person name="Worley K."/>
            <person name="Schaap P."/>
        </authorList>
    </citation>
    <scope>NUCLEOTIDE SEQUENCE</scope>
    <source>
        <strain evidence="4">QSvi11</strain>
    </source>
</reference>
<proteinExistence type="inferred from homology"/>
<feature type="compositionally biased region" description="Low complexity" evidence="3">
    <location>
        <begin position="52"/>
        <end position="62"/>
    </location>
</feature>
<feature type="compositionally biased region" description="Polar residues" evidence="3">
    <location>
        <begin position="1"/>
        <end position="31"/>
    </location>
</feature>
<name>A0A8J4Q117_9MYCE</name>
<sequence length="260" mass="30578">MTKNNKQQSKAVGNQKQPQKVSKPQAQQNNTKKPVQQQPKAKVEEKTTKPSQNKQQQQQQQVKKAKVEEKVVKQEEKVENEQDATDESEIRDVQMMIDDLIDKKLQKVLDVDIDSEKDLAPLYIEREQVLAQIPLFWYNVVINHPILSQLITEKDNQLLKNLSSFKVESLDNSNVKFCFTFKPNNLIKNKIIWKEYLFKPEEIETNCSKIEWKNGNDITKNSTEPSFFSWFSPEDSDLSLFECFKEEIWRFPLDYYTPSE</sequence>
<dbReference type="InterPro" id="IPR037231">
    <property type="entry name" value="NAP-like_sf"/>
</dbReference>
<protein>
    <recommendedName>
        <fullName evidence="6">Nucleosome assembly family protein</fullName>
    </recommendedName>
</protein>
<dbReference type="Pfam" id="PF00956">
    <property type="entry name" value="NAP"/>
    <property type="match status" value="1"/>
</dbReference>
<dbReference type="AlphaFoldDB" id="A0A8J4Q117"/>
<evidence type="ECO:0000256" key="1">
    <source>
        <dbReference type="ARBA" id="ARBA00009947"/>
    </source>
</evidence>
<evidence type="ECO:0008006" key="6">
    <source>
        <dbReference type="Google" id="ProtNLM"/>
    </source>
</evidence>
<dbReference type="SUPFAM" id="SSF143113">
    <property type="entry name" value="NAP-like"/>
    <property type="match status" value="1"/>
</dbReference>
<dbReference type="GO" id="GO:0006334">
    <property type="term" value="P:nucleosome assembly"/>
    <property type="evidence" value="ECO:0007669"/>
    <property type="project" value="InterPro"/>
</dbReference>
<evidence type="ECO:0000256" key="2">
    <source>
        <dbReference type="RuleBase" id="RU003876"/>
    </source>
</evidence>
<dbReference type="InterPro" id="IPR002164">
    <property type="entry name" value="NAP_family"/>
</dbReference>
<evidence type="ECO:0000313" key="5">
    <source>
        <dbReference type="Proteomes" id="UP000695562"/>
    </source>
</evidence>